<dbReference type="VEuPathDB" id="VectorBase:PHUM035430"/>
<name>E0VAE2_PEDHC</name>
<dbReference type="RefSeq" id="XP_002423086.1">
    <property type="nucleotide sequence ID" value="XM_002423041.1"/>
</dbReference>
<dbReference type="GO" id="GO:0005758">
    <property type="term" value="C:mitochondrial intermembrane space"/>
    <property type="evidence" value="ECO:0007669"/>
    <property type="project" value="TreeGrafter"/>
</dbReference>
<dbReference type="GeneID" id="8232398"/>
<evidence type="ECO:0000256" key="5">
    <source>
        <dbReference type="ARBA" id="ARBA00023186"/>
    </source>
</evidence>
<reference evidence="7" key="2">
    <citation type="submission" date="2007-04" db="EMBL/GenBank/DDBJ databases">
        <title>The genome of the human body louse.</title>
        <authorList>
            <consortium name="The Human Body Louse Genome Consortium"/>
            <person name="Kirkness E."/>
            <person name="Walenz B."/>
            <person name="Hass B."/>
            <person name="Bruggner R."/>
            <person name="Strausberg R."/>
        </authorList>
    </citation>
    <scope>NUCLEOTIDE SEQUENCE</scope>
    <source>
        <strain evidence="7">USDA</strain>
    </source>
</reference>
<dbReference type="Proteomes" id="UP000009046">
    <property type="component" value="Unassembled WGS sequence"/>
</dbReference>
<dbReference type="InterPro" id="IPR008381">
    <property type="entry name" value="SDHAF3/Sdh7"/>
</dbReference>
<reference evidence="8" key="3">
    <citation type="submission" date="2020-05" db="UniProtKB">
        <authorList>
            <consortium name="EnsemblMetazoa"/>
        </authorList>
    </citation>
    <scope>IDENTIFICATION</scope>
    <source>
        <strain evidence="8">USDA</strain>
    </source>
</reference>
<gene>
    <name evidence="8" type="primary">8232398</name>
    <name evidence="7" type="ORF">Phum_PHUM035430</name>
</gene>
<comment type="function">
    <text evidence="6">Plays an essential role in the assembly of succinate dehydrogenase (SDH), an enzyme complex (also referred to as respiratory complex II) that is a component of both the tricarboxylic acid (TCA) cycle and the mitochondrial electron transport chain, and which couples the oxidation of succinate to fumarate with the reduction of ubiquinone (coenzyme Q) to ubiquinol. Promotes maturation of the iron-sulfur protein subunit of the SDH catalytic dimer, protecting it from the deleterious effects of oxidants. May act together with SDHAF1.</text>
</comment>
<protein>
    <recommendedName>
        <fullName evidence="6">Succinate dehydrogenase assembly factor 3</fullName>
        <shortName evidence="6">SDH assembly factor 3</shortName>
        <shortName evidence="6">SDHAF3</shortName>
    </recommendedName>
</protein>
<evidence type="ECO:0000313" key="8">
    <source>
        <dbReference type="EnsemblMetazoa" id="PHUM035430-PA"/>
    </source>
</evidence>
<reference evidence="7" key="1">
    <citation type="submission" date="2007-04" db="EMBL/GenBank/DDBJ databases">
        <title>Annotation of Pediculus humanus corporis strain USDA.</title>
        <authorList>
            <person name="Kirkness E."/>
            <person name="Hannick L."/>
            <person name="Hass B."/>
            <person name="Bruggner R."/>
            <person name="Lawson D."/>
            <person name="Bidwell S."/>
            <person name="Joardar V."/>
            <person name="Caler E."/>
            <person name="Walenz B."/>
            <person name="Inman J."/>
            <person name="Schobel S."/>
            <person name="Galinsky K."/>
            <person name="Amedeo P."/>
            <person name="Strausberg R."/>
        </authorList>
    </citation>
    <scope>NUCLEOTIDE SEQUENCE</scope>
    <source>
        <strain evidence="7">USDA</strain>
    </source>
</reference>
<evidence type="ECO:0000256" key="2">
    <source>
        <dbReference type="ARBA" id="ARBA00006020"/>
    </source>
</evidence>
<dbReference type="EMBL" id="AAZO01000423">
    <property type="status" value="NOT_ANNOTATED_CDS"/>
    <property type="molecule type" value="Genomic_DNA"/>
</dbReference>
<sequence length="125" mass="14464">MNVNHVRRVRQLYKVILKMHKSLPDEIKAIGNGYVRDEFRRHKNCNANESSIFLEEWTKYAIVLAEQIGINKPHPTKKIGKKLTLDVLDSMSEDQIVQLYKLMLAAHGKTDEEIASFEKDLRTNG</sequence>
<evidence type="ECO:0000256" key="6">
    <source>
        <dbReference type="RuleBase" id="RU368039"/>
    </source>
</evidence>
<evidence type="ECO:0000256" key="1">
    <source>
        <dbReference type="ARBA" id="ARBA00004305"/>
    </source>
</evidence>
<dbReference type="OrthoDB" id="278329at2759"/>
<dbReference type="PANTHER" id="PTHR13137">
    <property type="entry name" value="DC11 ACN9 HOMOLOG"/>
    <property type="match status" value="1"/>
</dbReference>
<dbReference type="InParanoid" id="E0VAE2"/>
<comment type="subcellular location">
    <subcellularLocation>
        <location evidence="1 6">Mitochondrion matrix</location>
    </subcellularLocation>
</comment>
<dbReference type="OMA" id="WQQTNEN"/>
<dbReference type="GO" id="GO:0005759">
    <property type="term" value="C:mitochondrial matrix"/>
    <property type="evidence" value="ECO:0007669"/>
    <property type="project" value="UniProtKB-SubCell"/>
</dbReference>
<dbReference type="GO" id="GO:0034553">
    <property type="term" value="P:mitochondrial respiratory chain complex II assembly"/>
    <property type="evidence" value="ECO:0007669"/>
    <property type="project" value="UniProtKB-UniRule"/>
</dbReference>
<dbReference type="EnsemblMetazoa" id="PHUM035430-RA">
    <property type="protein sequence ID" value="PHUM035430-PA"/>
    <property type="gene ID" value="PHUM035430"/>
</dbReference>
<keyword evidence="3" id="KW-0809">Transit peptide</keyword>
<comment type="similarity">
    <text evidence="2 6">Belongs to the complex I LYR family. SDHAF3 subfamily.</text>
</comment>
<dbReference type="CDD" id="cd20270">
    <property type="entry name" value="Complex1_LYR_SDHAF3_LYRM10"/>
    <property type="match status" value="1"/>
</dbReference>
<dbReference type="GO" id="GO:0006105">
    <property type="term" value="P:succinate metabolic process"/>
    <property type="evidence" value="ECO:0007669"/>
    <property type="project" value="TreeGrafter"/>
</dbReference>
<dbReference type="AlphaFoldDB" id="E0VAE2"/>
<evidence type="ECO:0000313" key="9">
    <source>
        <dbReference type="Proteomes" id="UP000009046"/>
    </source>
</evidence>
<dbReference type="CTD" id="8232398"/>
<evidence type="ECO:0000256" key="4">
    <source>
        <dbReference type="ARBA" id="ARBA00023128"/>
    </source>
</evidence>
<evidence type="ECO:0000256" key="3">
    <source>
        <dbReference type="ARBA" id="ARBA00022946"/>
    </source>
</evidence>
<comment type="subunit">
    <text evidence="6">Interacts with the iron-sulfur protein subunit within the SDH catalytic dimer.</text>
</comment>
<organism>
    <name type="scientific">Pediculus humanus subsp. corporis</name>
    <name type="common">Body louse</name>
    <dbReference type="NCBI Taxonomy" id="121224"/>
    <lineage>
        <taxon>Eukaryota</taxon>
        <taxon>Metazoa</taxon>
        <taxon>Ecdysozoa</taxon>
        <taxon>Arthropoda</taxon>
        <taxon>Hexapoda</taxon>
        <taxon>Insecta</taxon>
        <taxon>Pterygota</taxon>
        <taxon>Neoptera</taxon>
        <taxon>Paraneoptera</taxon>
        <taxon>Psocodea</taxon>
        <taxon>Troctomorpha</taxon>
        <taxon>Phthiraptera</taxon>
        <taxon>Anoplura</taxon>
        <taxon>Pediculidae</taxon>
        <taxon>Pediculus</taxon>
    </lineage>
</organism>
<keyword evidence="5 6" id="KW-0143">Chaperone</keyword>
<dbReference type="FunCoup" id="E0VAE2">
    <property type="interactions" value="1007"/>
</dbReference>
<accession>E0VAE2</accession>
<dbReference type="Pfam" id="PF13233">
    <property type="entry name" value="Complex1_LYR_2"/>
    <property type="match status" value="1"/>
</dbReference>
<keyword evidence="4 6" id="KW-0496">Mitochondrion</keyword>
<dbReference type="EMBL" id="DS235005">
    <property type="protein sequence ID" value="EEB10348.1"/>
    <property type="molecule type" value="Genomic_DNA"/>
</dbReference>
<dbReference type="PANTHER" id="PTHR13137:SF6">
    <property type="entry name" value="SUCCINATE DEHYDROGENASE ASSEMBLY FACTOR 3, MITOCHONDRIAL"/>
    <property type="match status" value="1"/>
</dbReference>
<dbReference type="STRING" id="121224.E0VAE2"/>
<dbReference type="HOGENOM" id="CLU_102310_2_0_1"/>
<proteinExistence type="inferred from homology"/>
<dbReference type="eggNOG" id="KOG4100">
    <property type="taxonomic scope" value="Eukaryota"/>
</dbReference>
<evidence type="ECO:0000313" key="7">
    <source>
        <dbReference type="EMBL" id="EEB10348.1"/>
    </source>
</evidence>
<dbReference type="KEGG" id="phu:Phum_PHUM035430"/>
<keyword evidence="9" id="KW-1185">Reference proteome</keyword>